<feature type="transmembrane region" description="Helical" evidence="7">
    <location>
        <begin position="266"/>
        <end position="285"/>
    </location>
</feature>
<keyword evidence="5 7" id="KW-0472">Membrane</keyword>
<dbReference type="GO" id="GO:0016020">
    <property type="term" value="C:membrane"/>
    <property type="evidence" value="ECO:0007669"/>
    <property type="project" value="UniProtKB-SubCell"/>
</dbReference>
<evidence type="ECO:0000256" key="6">
    <source>
        <dbReference type="SAM" id="MobiDB-lite"/>
    </source>
</evidence>
<evidence type="ECO:0008006" key="10">
    <source>
        <dbReference type="Google" id="ProtNLM"/>
    </source>
</evidence>
<feature type="transmembrane region" description="Helical" evidence="7">
    <location>
        <begin position="306"/>
        <end position="326"/>
    </location>
</feature>
<comment type="subcellular location">
    <subcellularLocation>
        <location evidence="1">Membrane</location>
        <topology evidence="1">Multi-pass membrane protein</topology>
    </subcellularLocation>
</comment>
<feature type="transmembrane region" description="Helical" evidence="7">
    <location>
        <begin position="69"/>
        <end position="90"/>
    </location>
</feature>
<evidence type="ECO:0000256" key="5">
    <source>
        <dbReference type="ARBA" id="ARBA00023136"/>
    </source>
</evidence>
<evidence type="ECO:0000256" key="4">
    <source>
        <dbReference type="ARBA" id="ARBA00022989"/>
    </source>
</evidence>
<protein>
    <recommendedName>
        <fullName evidence="10">Amino acid transporter</fullName>
    </recommendedName>
</protein>
<evidence type="ECO:0000256" key="1">
    <source>
        <dbReference type="ARBA" id="ARBA00004141"/>
    </source>
</evidence>
<accession>A0AAJ0GA00</accession>
<feature type="region of interest" description="Disordered" evidence="6">
    <location>
        <begin position="1"/>
        <end position="24"/>
    </location>
</feature>
<keyword evidence="9" id="KW-1185">Reference proteome</keyword>
<comment type="caution">
    <text evidence="8">The sequence shown here is derived from an EMBL/GenBank/DDBJ whole genome shotgun (WGS) entry which is preliminary data.</text>
</comment>
<feature type="transmembrane region" description="Helical" evidence="7">
    <location>
        <begin position="507"/>
        <end position="526"/>
    </location>
</feature>
<feature type="transmembrane region" description="Helical" evidence="7">
    <location>
        <begin position="158"/>
        <end position="183"/>
    </location>
</feature>
<evidence type="ECO:0000313" key="8">
    <source>
        <dbReference type="EMBL" id="KAK3046758.1"/>
    </source>
</evidence>
<feature type="transmembrane region" description="Helical" evidence="7">
    <location>
        <begin position="195"/>
        <end position="214"/>
    </location>
</feature>
<feature type="transmembrane region" description="Helical" evidence="7">
    <location>
        <begin position="433"/>
        <end position="457"/>
    </location>
</feature>
<keyword evidence="3 7" id="KW-0812">Transmembrane</keyword>
<keyword evidence="4 7" id="KW-1133">Transmembrane helix</keyword>
<feature type="transmembrane region" description="Helical" evidence="7">
    <location>
        <begin position="96"/>
        <end position="121"/>
    </location>
</feature>
<organism evidence="8 9">
    <name type="scientific">Extremus antarcticus</name>
    <dbReference type="NCBI Taxonomy" id="702011"/>
    <lineage>
        <taxon>Eukaryota</taxon>
        <taxon>Fungi</taxon>
        <taxon>Dikarya</taxon>
        <taxon>Ascomycota</taxon>
        <taxon>Pezizomycotina</taxon>
        <taxon>Dothideomycetes</taxon>
        <taxon>Dothideomycetidae</taxon>
        <taxon>Mycosphaerellales</taxon>
        <taxon>Extremaceae</taxon>
        <taxon>Extremus</taxon>
    </lineage>
</organism>
<gene>
    <name evidence="8" type="ORF">LTR09_011783</name>
</gene>
<feature type="transmembrane region" description="Helical" evidence="7">
    <location>
        <begin position="226"/>
        <end position="246"/>
    </location>
</feature>
<reference evidence="8" key="1">
    <citation type="submission" date="2023-04" db="EMBL/GenBank/DDBJ databases">
        <title>Black Yeasts Isolated from many extreme environments.</title>
        <authorList>
            <person name="Coleine C."/>
            <person name="Stajich J.E."/>
            <person name="Selbmann L."/>
        </authorList>
    </citation>
    <scope>NUCLEOTIDE SEQUENCE</scope>
    <source>
        <strain evidence="8">CCFEE 5312</strain>
    </source>
</reference>
<dbReference type="EMBL" id="JAWDJX010000081">
    <property type="protein sequence ID" value="KAK3046758.1"/>
    <property type="molecule type" value="Genomic_DNA"/>
</dbReference>
<dbReference type="Pfam" id="PF13520">
    <property type="entry name" value="AA_permease_2"/>
    <property type="match status" value="1"/>
</dbReference>
<evidence type="ECO:0000256" key="3">
    <source>
        <dbReference type="ARBA" id="ARBA00022692"/>
    </source>
</evidence>
<evidence type="ECO:0000313" key="9">
    <source>
        <dbReference type="Proteomes" id="UP001271007"/>
    </source>
</evidence>
<evidence type="ECO:0000256" key="7">
    <source>
        <dbReference type="SAM" id="Phobius"/>
    </source>
</evidence>
<sequence>MADFHSRDHATGKNGASVGISGGPMEPMQQTYLKPGQWDDLDPVAREGFTMNDQHDMQRMGKKQEFRRNFRFITTVGFTCCVMGTWEILMTSNTQALLAGGSAALFWSLCWCYTGQTFIVLSLAEMSSMAPTAGGQYHWVSEFAPQGSQRLLSYLSGWLSTISWQSIVALDCYLVGTVIQSLVIINDESYAATSWQATLLIFASVIGIGLFNMFGAKHLPLAEGLFVASHFFAFFPVIIVILVLAPKTTPTKVFLTFSDNGAGWPTIAWATLVGQVSAMFSVLGSDSVAHMAEEVQEAGSIVPRSMVWSFFLNIPFTFGMVVSYLFCITSLDDAVNDPTGYPFIYVFRQATGSKSGTTGMTAVILLLLIMITISSMASTSRQTFAFARDNGLPFSSWLGQVHRKWHVPLNSIVFTMIFTCAVSLINIGSTAAFNALLSLSTVALMATYLVSITCVLLRRIRGQYLPPARWSLGKLGLPINACALVYSCWSFFWSFWPNSYSINAENFNWACVLFIGLMGVGSILYFTHAKKIYEGPVAIVEDRDKLR</sequence>
<dbReference type="AlphaFoldDB" id="A0AAJ0GA00"/>
<dbReference type="Proteomes" id="UP001271007">
    <property type="component" value="Unassembled WGS sequence"/>
</dbReference>
<dbReference type="PANTHER" id="PTHR45649:SF4">
    <property type="entry name" value="TRANSPORTER, PUTATIVE (EUROFUNG)-RELATED"/>
    <property type="match status" value="1"/>
</dbReference>
<feature type="compositionally biased region" description="Basic and acidic residues" evidence="6">
    <location>
        <begin position="1"/>
        <end position="11"/>
    </location>
</feature>
<dbReference type="PANTHER" id="PTHR45649">
    <property type="entry name" value="AMINO-ACID PERMEASE BAT1"/>
    <property type="match status" value="1"/>
</dbReference>
<feature type="transmembrane region" description="Helical" evidence="7">
    <location>
        <begin position="359"/>
        <end position="378"/>
    </location>
</feature>
<keyword evidence="2" id="KW-0813">Transport</keyword>
<dbReference type="InterPro" id="IPR002293">
    <property type="entry name" value="AA/rel_permease1"/>
</dbReference>
<proteinExistence type="predicted"/>
<feature type="transmembrane region" description="Helical" evidence="7">
    <location>
        <begin position="407"/>
        <end position="427"/>
    </location>
</feature>
<dbReference type="GO" id="GO:0022857">
    <property type="term" value="F:transmembrane transporter activity"/>
    <property type="evidence" value="ECO:0007669"/>
    <property type="project" value="InterPro"/>
</dbReference>
<dbReference type="Gene3D" id="1.20.1740.10">
    <property type="entry name" value="Amino acid/polyamine transporter I"/>
    <property type="match status" value="1"/>
</dbReference>
<dbReference type="PIRSF" id="PIRSF006060">
    <property type="entry name" value="AA_transporter"/>
    <property type="match status" value="1"/>
</dbReference>
<name>A0AAJ0GA00_9PEZI</name>
<evidence type="ECO:0000256" key="2">
    <source>
        <dbReference type="ARBA" id="ARBA00022448"/>
    </source>
</evidence>
<feature type="transmembrane region" description="Helical" evidence="7">
    <location>
        <begin position="477"/>
        <end position="495"/>
    </location>
</feature>